<dbReference type="PROSITE" id="PS50076">
    <property type="entry name" value="DNAJ_2"/>
    <property type="match status" value="1"/>
</dbReference>
<reference evidence="5" key="1">
    <citation type="journal article" date="2022" name="ISME J.">
        <title>Genetic and phylogenetic analysis of dissimilatory iodate-reducing bacteria identifies potential niches across the world's oceans.</title>
        <authorList>
            <person name="Reyes-Umana V."/>
            <person name="Henning Z."/>
            <person name="Lee K."/>
            <person name="Barnum T.P."/>
            <person name="Coates J.D."/>
        </authorList>
    </citation>
    <scope>NUCLEOTIDE SEQUENCE [LARGE SCALE GENOMIC DNA]</scope>
    <source>
        <strain evidence="5">IR12</strain>
    </source>
</reference>
<dbReference type="RefSeq" id="WP_214361864.1">
    <property type="nucleotide sequence ID" value="NZ_JAEKFT010000013.1"/>
</dbReference>
<dbReference type="Gene3D" id="1.10.287.110">
    <property type="entry name" value="DnaJ domain"/>
    <property type="match status" value="1"/>
</dbReference>
<feature type="region of interest" description="Disordered" evidence="1">
    <location>
        <begin position="140"/>
        <end position="242"/>
    </location>
</feature>
<keyword evidence="2" id="KW-0472">Membrane</keyword>
<dbReference type="SUPFAM" id="SSF46565">
    <property type="entry name" value="Chaperone J-domain"/>
    <property type="match status" value="1"/>
</dbReference>
<name>A0A944DFX7_DENI1</name>
<feature type="compositionally biased region" description="Basic and acidic residues" evidence="1">
    <location>
        <begin position="148"/>
        <end position="242"/>
    </location>
</feature>
<keyword evidence="2" id="KW-0812">Transmembrane</keyword>
<keyword evidence="5" id="KW-1185">Reference proteome</keyword>
<accession>A0A944DFX7</accession>
<evidence type="ECO:0000259" key="3">
    <source>
        <dbReference type="PROSITE" id="PS50076"/>
    </source>
</evidence>
<dbReference type="EMBL" id="JAEKFT010000013">
    <property type="protein sequence ID" value="MBT0962073.1"/>
    <property type="molecule type" value="Genomic_DNA"/>
</dbReference>
<gene>
    <name evidence="4" type="ORF">I8J34_12910</name>
</gene>
<comment type="caution">
    <text evidence="4">The sequence shown here is derived from an EMBL/GenBank/DDBJ whole genome shotgun (WGS) entry which is preliminary data.</text>
</comment>
<dbReference type="AlphaFoldDB" id="A0A944DFX7"/>
<protein>
    <recommendedName>
        <fullName evidence="3">J domain-containing protein</fullName>
    </recommendedName>
</protein>
<proteinExistence type="predicted"/>
<dbReference type="InterPro" id="IPR001623">
    <property type="entry name" value="DnaJ_domain"/>
</dbReference>
<sequence>MTTKARTLYDILQLSPKAEPAMIKAAHVLLSRRLEAQGDTAALRLLNDAFATLNDPTTRAAYDERIAELPPPLPPVARPAAGKPMWSRVLTMVLALAVGYVAAAMWHQRALTAMVLDHQAALADKQAELTRVQMEQVERRQAASQERYATREEQRAKERQAQQEARELAALRNRLDRDASDYQRTKTREEQQREREAQRRVEQERAARAAEAERNAMLAERRLAEEKRELDRLYREKYPQYR</sequence>
<evidence type="ECO:0000256" key="1">
    <source>
        <dbReference type="SAM" id="MobiDB-lite"/>
    </source>
</evidence>
<evidence type="ECO:0000256" key="2">
    <source>
        <dbReference type="SAM" id="Phobius"/>
    </source>
</evidence>
<keyword evidence="2" id="KW-1133">Transmembrane helix</keyword>
<feature type="domain" description="J" evidence="3">
    <location>
        <begin position="7"/>
        <end position="66"/>
    </location>
</feature>
<dbReference type="Proteomes" id="UP000694660">
    <property type="component" value="Unassembled WGS sequence"/>
</dbReference>
<dbReference type="InterPro" id="IPR036869">
    <property type="entry name" value="J_dom_sf"/>
</dbReference>
<evidence type="ECO:0000313" key="4">
    <source>
        <dbReference type="EMBL" id="MBT0962073.1"/>
    </source>
</evidence>
<evidence type="ECO:0000313" key="5">
    <source>
        <dbReference type="Proteomes" id="UP000694660"/>
    </source>
</evidence>
<organism evidence="4 5">
    <name type="scientific">Denitromonas iodatirespirans</name>
    <dbReference type="NCBI Taxonomy" id="2795389"/>
    <lineage>
        <taxon>Bacteria</taxon>
        <taxon>Pseudomonadati</taxon>
        <taxon>Pseudomonadota</taxon>
        <taxon>Betaproteobacteria</taxon>
        <taxon>Rhodocyclales</taxon>
        <taxon>Zoogloeaceae</taxon>
        <taxon>Denitromonas</taxon>
    </lineage>
</organism>
<feature type="transmembrane region" description="Helical" evidence="2">
    <location>
        <begin position="85"/>
        <end position="106"/>
    </location>
</feature>